<reference evidence="10" key="1">
    <citation type="journal article" date="2019" name="Int. J. Syst. Evol. Microbiol.">
        <title>The Global Catalogue of Microorganisms (GCM) 10K type strain sequencing project: providing services to taxonomists for standard genome sequencing and annotation.</title>
        <authorList>
            <consortium name="The Broad Institute Genomics Platform"/>
            <consortium name="The Broad Institute Genome Sequencing Center for Infectious Disease"/>
            <person name="Wu L."/>
            <person name="Ma J."/>
        </authorList>
    </citation>
    <scope>NUCLEOTIDE SEQUENCE [LARGE SCALE GENOMIC DNA]</scope>
    <source>
        <strain evidence="10">JCM 31696</strain>
    </source>
</reference>
<keyword evidence="9" id="KW-0413">Isomerase</keyword>
<evidence type="ECO:0000256" key="5">
    <source>
        <dbReference type="ARBA" id="ARBA00022723"/>
    </source>
</evidence>
<dbReference type="EMBL" id="JBHTIR010003380">
    <property type="protein sequence ID" value="MFD0855109.1"/>
    <property type="molecule type" value="Genomic_DNA"/>
</dbReference>
<feature type="domain" description="Glucose-6-phosphate isomerase prokaryote" evidence="8">
    <location>
        <begin position="33"/>
        <end position="178"/>
    </location>
</feature>
<comment type="similarity">
    <text evidence="2">Belongs to the archaeal-type GPI family.</text>
</comment>
<dbReference type="InterPro" id="IPR051610">
    <property type="entry name" value="GPI/OXD"/>
</dbReference>
<evidence type="ECO:0000313" key="9">
    <source>
        <dbReference type="EMBL" id="MFD0855109.1"/>
    </source>
</evidence>
<comment type="pathway">
    <text evidence="1">Carbohydrate degradation; glycolysis; D-glyceraldehyde 3-phosphate and glycerone phosphate from D-glucose: step 2/4.</text>
</comment>
<proteinExistence type="inferred from homology"/>
<dbReference type="PANTHER" id="PTHR35848:SF6">
    <property type="entry name" value="CUPIN TYPE-2 DOMAIN-CONTAINING PROTEIN"/>
    <property type="match status" value="1"/>
</dbReference>
<evidence type="ECO:0000256" key="2">
    <source>
        <dbReference type="ARBA" id="ARBA00006542"/>
    </source>
</evidence>
<evidence type="ECO:0000313" key="10">
    <source>
        <dbReference type="Proteomes" id="UP001597083"/>
    </source>
</evidence>
<accession>A0ABW3CND6</accession>
<evidence type="ECO:0000256" key="3">
    <source>
        <dbReference type="ARBA" id="ARBA00011952"/>
    </source>
</evidence>
<organism evidence="9 10">
    <name type="scientific">Actinomadura adrarensis</name>
    <dbReference type="NCBI Taxonomy" id="1819600"/>
    <lineage>
        <taxon>Bacteria</taxon>
        <taxon>Bacillati</taxon>
        <taxon>Actinomycetota</taxon>
        <taxon>Actinomycetes</taxon>
        <taxon>Streptosporangiales</taxon>
        <taxon>Thermomonosporaceae</taxon>
        <taxon>Actinomadura</taxon>
    </lineage>
</organism>
<dbReference type="InterPro" id="IPR010551">
    <property type="entry name" value="G6P_isomerase_prok"/>
</dbReference>
<gene>
    <name evidence="9" type="ORF">ACFQ07_22905</name>
</gene>
<dbReference type="CDD" id="cd02218">
    <property type="entry name" value="cupin_PGI"/>
    <property type="match status" value="1"/>
</dbReference>
<dbReference type="EC" id="5.3.1.9" evidence="3"/>
<name>A0ABW3CND6_9ACTN</name>
<evidence type="ECO:0000256" key="6">
    <source>
        <dbReference type="ARBA" id="ARBA00023152"/>
    </source>
</evidence>
<dbReference type="InterPro" id="IPR014710">
    <property type="entry name" value="RmlC-like_jellyroll"/>
</dbReference>
<sequence length="189" mass="20875">MSTFATPPIDPMRITFETRVTAPMSPSGPVLTRRMSDLKGLFADTSEWERSLAEDRVVYEVASTPVPEIEGELPQSITTIHPGTVAGEFHMTKGHMHTRPRGEIYLGLSGVGGLLLFDGNRPEWIPMEPGVIGYIPPGWAHRSVNTGDEPYRFLAVYPGDSGHDYDWVLRNGMGYRVFSGPAGTDLRPF</sequence>
<dbReference type="Gene3D" id="2.60.120.10">
    <property type="entry name" value="Jelly Rolls"/>
    <property type="match status" value="1"/>
</dbReference>
<keyword evidence="6" id="KW-0324">Glycolysis</keyword>
<comment type="catalytic activity">
    <reaction evidence="7">
        <text>alpha-D-glucose 6-phosphate = beta-D-fructose 6-phosphate</text>
        <dbReference type="Rhea" id="RHEA:11816"/>
        <dbReference type="ChEBI" id="CHEBI:57634"/>
        <dbReference type="ChEBI" id="CHEBI:58225"/>
        <dbReference type="EC" id="5.3.1.9"/>
    </reaction>
</comment>
<dbReference type="GO" id="GO:0016853">
    <property type="term" value="F:isomerase activity"/>
    <property type="evidence" value="ECO:0007669"/>
    <property type="project" value="UniProtKB-KW"/>
</dbReference>
<comment type="caution">
    <text evidence="9">The sequence shown here is derived from an EMBL/GenBank/DDBJ whole genome shotgun (WGS) entry which is preliminary data.</text>
</comment>
<keyword evidence="4" id="KW-0312">Gluconeogenesis</keyword>
<keyword evidence="5" id="KW-0479">Metal-binding</keyword>
<evidence type="ECO:0000259" key="8">
    <source>
        <dbReference type="Pfam" id="PF06560"/>
    </source>
</evidence>
<evidence type="ECO:0000256" key="1">
    <source>
        <dbReference type="ARBA" id="ARBA00004926"/>
    </source>
</evidence>
<keyword evidence="10" id="KW-1185">Reference proteome</keyword>
<dbReference type="SUPFAM" id="SSF51182">
    <property type="entry name" value="RmlC-like cupins"/>
    <property type="match status" value="1"/>
</dbReference>
<dbReference type="Proteomes" id="UP001597083">
    <property type="component" value="Unassembled WGS sequence"/>
</dbReference>
<evidence type="ECO:0000256" key="4">
    <source>
        <dbReference type="ARBA" id="ARBA00022432"/>
    </source>
</evidence>
<dbReference type="PANTHER" id="PTHR35848">
    <property type="entry name" value="OXALATE-BINDING PROTEIN"/>
    <property type="match status" value="1"/>
</dbReference>
<evidence type="ECO:0000256" key="7">
    <source>
        <dbReference type="ARBA" id="ARBA00029321"/>
    </source>
</evidence>
<dbReference type="InterPro" id="IPR011051">
    <property type="entry name" value="RmlC_Cupin_sf"/>
</dbReference>
<dbReference type="Pfam" id="PF06560">
    <property type="entry name" value="GPI"/>
    <property type="match status" value="1"/>
</dbReference>
<protein>
    <recommendedName>
        <fullName evidence="3">glucose-6-phosphate isomerase</fullName>
        <ecNumber evidence="3">5.3.1.9</ecNumber>
    </recommendedName>
</protein>